<keyword evidence="2" id="KW-0548">Nucleotidyltransferase</keyword>
<dbReference type="PANTHER" id="PTHR33642:SF4">
    <property type="entry name" value="COX1_OXI3 INTRON 1 PROTEIN-RELATED"/>
    <property type="match status" value="1"/>
</dbReference>
<sequence length="448" mass="52563">MASNPFQQLAVIRKASQKGYTITDCYRLMYKKELWMKAYAKLSPNAEKLSKGEPEERIDSSGMQDINEIINHLKTERFRFVTGERVRTNVRKKDVFFSEQKNRLVQEVMRMILESVFEPTFSNNSHGFREGRDNHTALSQIQKTWTMVTWCIEGKIKGLFDHSMLIYLISKKINDRRFLLLIHNALTCGVIENWNDSGTSQVGNISPILANIYLHEFDSFIDKQIKFSNCNRVGQKYQKIKFIRYVDDFVIGISGSKKCALWVKEEISCFLKKELRLQLRTDRAIITHLEKPVPFLGYQFRRRKREKNNVNFRNQLRNPIVLEIPKRKIKAFAVNHGYGNLNDFTFVHRANLMNHSEVDILTTYNRELRGIANYYMLANNYQHLEKLFNLAQSSFIKTIANKRKSTFKKVILSMRKPKQGYLSILGKDKQGNEQLSFFVKLNDLQGRK</sequence>
<dbReference type="Proteomes" id="UP001312865">
    <property type="component" value="Unassembled WGS sequence"/>
</dbReference>
<proteinExistence type="predicted"/>
<evidence type="ECO:0000259" key="1">
    <source>
        <dbReference type="PROSITE" id="PS50878"/>
    </source>
</evidence>
<dbReference type="CDD" id="cd01651">
    <property type="entry name" value="RT_G2_intron"/>
    <property type="match status" value="1"/>
</dbReference>
<dbReference type="EMBL" id="JBBAXC010000001">
    <property type="protein sequence ID" value="MEI5905672.1"/>
    <property type="molecule type" value="Genomic_DNA"/>
</dbReference>
<gene>
    <name evidence="2" type="ORF">WAK64_01155</name>
</gene>
<feature type="domain" description="Reverse transcriptase" evidence="1">
    <location>
        <begin position="1"/>
        <end position="300"/>
    </location>
</feature>
<accession>A0ABU8H8Q9</accession>
<keyword evidence="2" id="KW-0695">RNA-directed DNA polymerase</keyword>
<dbReference type="RefSeq" id="WP_336585087.1">
    <property type="nucleotide sequence ID" value="NZ_JBBAXC010000001.1"/>
</dbReference>
<comment type="caution">
    <text evidence="2">The sequence shown here is derived from an EMBL/GenBank/DDBJ whole genome shotgun (WGS) entry which is preliminary data.</text>
</comment>
<evidence type="ECO:0000313" key="2">
    <source>
        <dbReference type="EMBL" id="MEI5905672.1"/>
    </source>
</evidence>
<dbReference type="InterPro" id="IPR000477">
    <property type="entry name" value="RT_dom"/>
</dbReference>
<dbReference type="Pfam" id="PF00078">
    <property type="entry name" value="RVT_1"/>
    <property type="match status" value="1"/>
</dbReference>
<dbReference type="GO" id="GO:0003964">
    <property type="term" value="F:RNA-directed DNA polymerase activity"/>
    <property type="evidence" value="ECO:0007669"/>
    <property type="project" value="UniProtKB-KW"/>
</dbReference>
<name>A0ABU8H8Q9_9BACI</name>
<keyword evidence="2" id="KW-0808">Transferase</keyword>
<keyword evidence="3" id="KW-1185">Reference proteome</keyword>
<dbReference type="PANTHER" id="PTHR33642">
    <property type="entry name" value="COX1/OXI3 INTRON 1 PROTEIN-RELATED"/>
    <property type="match status" value="1"/>
</dbReference>
<dbReference type="InterPro" id="IPR024937">
    <property type="entry name" value="Domain_X"/>
</dbReference>
<dbReference type="Pfam" id="PF01348">
    <property type="entry name" value="Intron_maturas2"/>
    <property type="match status" value="1"/>
</dbReference>
<organism evidence="2 3">
    <name type="scientific">Bacillus spongiae</name>
    <dbReference type="NCBI Taxonomy" id="2683610"/>
    <lineage>
        <taxon>Bacteria</taxon>
        <taxon>Bacillati</taxon>
        <taxon>Bacillota</taxon>
        <taxon>Bacilli</taxon>
        <taxon>Bacillales</taxon>
        <taxon>Bacillaceae</taxon>
        <taxon>Bacillus</taxon>
    </lineage>
</organism>
<dbReference type="SUPFAM" id="SSF56672">
    <property type="entry name" value="DNA/RNA polymerases"/>
    <property type="match status" value="1"/>
</dbReference>
<dbReference type="InterPro" id="IPR043502">
    <property type="entry name" value="DNA/RNA_pol_sf"/>
</dbReference>
<reference evidence="2 3" key="1">
    <citation type="journal article" date="2018" name="J. Microbiol.">
        <title>Bacillus spongiae sp. nov., isolated from sponge of Jeju Island.</title>
        <authorList>
            <person name="Lee G.E."/>
            <person name="Im W.T."/>
            <person name="Park J.S."/>
        </authorList>
    </citation>
    <scope>NUCLEOTIDE SEQUENCE [LARGE SCALE GENOMIC DNA]</scope>
    <source>
        <strain evidence="2 3">135PIL107-10</strain>
    </source>
</reference>
<dbReference type="PROSITE" id="PS50878">
    <property type="entry name" value="RT_POL"/>
    <property type="match status" value="1"/>
</dbReference>
<protein>
    <submittedName>
        <fullName evidence="2">Reverse transcriptase domain-containing protein</fullName>
    </submittedName>
</protein>
<evidence type="ECO:0000313" key="3">
    <source>
        <dbReference type="Proteomes" id="UP001312865"/>
    </source>
</evidence>